<dbReference type="AlphaFoldDB" id="A0A261SGG4"/>
<dbReference type="Proteomes" id="UP000216354">
    <property type="component" value="Unassembled WGS sequence"/>
</dbReference>
<feature type="transmembrane region" description="Helical" evidence="1">
    <location>
        <begin position="20"/>
        <end position="38"/>
    </location>
</feature>
<evidence type="ECO:0000313" key="2">
    <source>
        <dbReference type="EMBL" id="OZI36151.1"/>
    </source>
</evidence>
<reference evidence="2 5" key="2">
    <citation type="submission" date="2017-05" db="EMBL/GenBank/DDBJ databases">
        <title>Complete and WGS of Bordetella genogroups.</title>
        <authorList>
            <person name="Spilker T."/>
            <person name="LiPuma J."/>
        </authorList>
    </citation>
    <scope>NUCLEOTIDE SEQUENCE [LARGE SCALE GENOMIC DNA]</scope>
    <source>
        <strain evidence="2 5">AU17610</strain>
    </source>
</reference>
<evidence type="ECO:0000313" key="5">
    <source>
        <dbReference type="Proteomes" id="UP000217005"/>
    </source>
</evidence>
<dbReference type="EMBL" id="NEVL01000003">
    <property type="protein sequence ID" value="OZI36151.1"/>
    <property type="molecule type" value="Genomic_DNA"/>
</dbReference>
<dbReference type="EMBL" id="NEVR01000004">
    <property type="protein sequence ID" value="OZI58847.1"/>
    <property type="molecule type" value="Genomic_DNA"/>
</dbReference>
<evidence type="ECO:0000313" key="4">
    <source>
        <dbReference type="Proteomes" id="UP000216354"/>
    </source>
</evidence>
<proteinExistence type="predicted"/>
<comment type="caution">
    <text evidence="2">The sequence shown here is derived from an EMBL/GenBank/DDBJ whole genome shotgun (WGS) entry which is preliminary data.</text>
</comment>
<keyword evidence="1" id="KW-0812">Transmembrane</keyword>
<dbReference type="RefSeq" id="WP_094826960.1">
    <property type="nucleotide sequence ID" value="NZ_NEVL01000003.1"/>
</dbReference>
<organism evidence="2 5">
    <name type="scientific">Bordetella genomosp. 1</name>
    <dbReference type="NCBI Taxonomy" id="1395607"/>
    <lineage>
        <taxon>Bacteria</taxon>
        <taxon>Pseudomonadati</taxon>
        <taxon>Pseudomonadota</taxon>
        <taxon>Betaproteobacteria</taxon>
        <taxon>Burkholderiales</taxon>
        <taxon>Alcaligenaceae</taxon>
        <taxon>Bordetella</taxon>
    </lineage>
</organism>
<keyword evidence="1" id="KW-0472">Membrane</keyword>
<dbReference type="OrthoDB" id="1685258at2"/>
<reference evidence="3 4" key="1">
    <citation type="submission" date="2017-05" db="EMBL/GenBank/DDBJ databases">
        <title>Complete and WGS of Bordetella genogroups.</title>
        <authorList>
            <person name="Spilker T."/>
            <person name="Lipuma J."/>
        </authorList>
    </citation>
    <scope>NUCLEOTIDE SEQUENCE [LARGE SCALE GENOMIC DNA]</scope>
    <source>
        <strain evidence="3 4">AU9795</strain>
    </source>
</reference>
<protein>
    <submittedName>
        <fullName evidence="2">Poly-beta-1,6-N-acetyl-D-glucosamine biosynthesis protein PgaD</fullName>
    </submittedName>
</protein>
<dbReference type="InterPro" id="IPR023829">
    <property type="entry name" value="PGA_PgaD"/>
</dbReference>
<keyword evidence="4" id="KW-1185">Reference proteome</keyword>
<gene>
    <name evidence="2" type="primary">pgaD</name>
    <name evidence="3" type="ORF">CAL27_19430</name>
    <name evidence="2" type="ORF">CEG14_14065</name>
</gene>
<feature type="transmembrane region" description="Helical" evidence="1">
    <location>
        <begin position="58"/>
        <end position="78"/>
    </location>
</feature>
<keyword evidence="1" id="KW-1133">Transmembrane helix</keyword>
<dbReference type="GO" id="GO:0043709">
    <property type="term" value="P:cell adhesion involved in single-species biofilm formation"/>
    <property type="evidence" value="ECO:0007669"/>
    <property type="project" value="InterPro"/>
</dbReference>
<evidence type="ECO:0000256" key="1">
    <source>
        <dbReference type="SAM" id="Phobius"/>
    </source>
</evidence>
<accession>A0A261SGG4</accession>
<evidence type="ECO:0000313" key="3">
    <source>
        <dbReference type="EMBL" id="OZI58847.1"/>
    </source>
</evidence>
<dbReference type="NCBIfam" id="TIGR03940">
    <property type="entry name" value="PGA_PgaD"/>
    <property type="match status" value="1"/>
</dbReference>
<sequence length="147" mass="16271">MILRTQRSRLGQSVDMILTALAWAGFFYLIGAGILAVLHAGRLGISPWLRLLPSLDTLAAYAAAAMLMASILVCWARYNRARFSGLDRRRHRGAHLDLRRILSFCDSPKSLVRLQESRSATVHFDAHGLIVDVEHPVPRLTVVADAA</sequence>
<name>A0A261SGG4_9BORD</name>
<dbReference type="Proteomes" id="UP000217005">
    <property type="component" value="Unassembled WGS sequence"/>
</dbReference>
<dbReference type="Pfam" id="PF13994">
    <property type="entry name" value="PgaD"/>
    <property type="match status" value="1"/>
</dbReference>